<keyword evidence="5 8" id="KW-1133">Transmembrane helix</keyword>
<name>W7TRB3_9STRA</name>
<dbReference type="InterPro" id="IPR052271">
    <property type="entry name" value="GDPD-Related"/>
</dbReference>
<dbReference type="GO" id="GO:0005737">
    <property type="term" value="C:cytoplasm"/>
    <property type="evidence" value="ECO:0007669"/>
    <property type="project" value="UniProtKB-ARBA"/>
</dbReference>
<dbReference type="Pfam" id="PF03009">
    <property type="entry name" value="GDPD"/>
    <property type="match status" value="1"/>
</dbReference>
<sequence>MELTEILGSVSNASVMIHLIGMYVTFCIVSILLHHFPALLHRPKKRLYEPVVQPETLDPVKSKSLCCKVSTGTSISVAMKSNVDPRFRVQHIAHRGSRLEGLPENTLASFAHAVAAGSDVIELDVWLTKDEKVVVFHDADLERMCGAPASRAALATVDAREATTKPGTTRERRSIGIPDLLFHELPEISLDSEAHWAVDAGNRAEACRIPLFSEVLALVPPHKTMIVEVKQKSAVLIRKVHELIVARGRLERTIWFSLSEDINADLRAYDPSIPNISSVVGMLKCIFFYYTGILPFVRLNEDILGIPIDRVDYARVREQKALKALPDAVCAILAFVLGGKPPSALIPPGLFKHLRARGIPIFFLGVNDEEDLKVAEVAGSTAVLTDRPRWLSQRMMEGKVALKQL</sequence>
<dbReference type="PROSITE" id="PS51704">
    <property type="entry name" value="GP_PDE"/>
    <property type="match status" value="1"/>
</dbReference>
<keyword evidence="3 8" id="KW-0812">Transmembrane</keyword>
<dbReference type="OrthoDB" id="1058301at2759"/>
<dbReference type="PROSITE" id="PS50007">
    <property type="entry name" value="PIPLC_X_DOMAIN"/>
    <property type="match status" value="1"/>
</dbReference>
<evidence type="ECO:0000256" key="3">
    <source>
        <dbReference type="ARBA" id="ARBA00022692"/>
    </source>
</evidence>
<dbReference type="EMBL" id="AZIL01000274">
    <property type="protein sequence ID" value="EWM28722.1"/>
    <property type="molecule type" value="Genomic_DNA"/>
</dbReference>
<dbReference type="GO" id="GO:0008081">
    <property type="term" value="F:phosphoric diester hydrolase activity"/>
    <property type="evidence" value="ECO:0007669"/>
    <property type="project" value="InterPro"/>
</dbReference>
<keyword evidence="4" id="KW-0378">Hydrolase</keyword>
<evidence type="ECO:0000256" key="8">
    <source>
        <dbReference type="SAM" id="Phobius"/>
    </source>
</evidence>
<dbReference type="PANTHER" id="PTHR42758">
    <property type="entry name" value="PHOSPHATIDYLGLYCEROL PHOSPHOLIPASE C"/>
    <property type="match status" value="1"/>
</dbReference>
<dbReference type="AlphaFoldDB" id="W7TRB3"/>
<dbReference type="GO" id="GO:0016020">
    <property type="term" value="C:membrane"/>
    <property type="evidence" value="ECO:0007669"/>
    <property type="project" value="UniProtKB-SubCell"/>
</dbReference>
<evidence type="ECO:0000259" key="9">
    <source>
        <dbReference type="PROSITE" id="PS51704"/>
    </source>
</evidence>
<evidence type="ECO:0000256" key="5">
    <source>
        <dbReference type="ARBA" id="ARBA00022989"/>
    </source>
</evidence>
<evidence type="ECO:0000256" key="2">
    <source>
        <dbReference type="ARBA" id="ARBA00007277"/>
    </source>
</evidence>
<dbReference type="PANTHER" id="PTHR42758:SF2">
    <property type="entry name" value="PHOSPHATIDYLGLYCEROL PHOSPHOLIPASE C"/>
    <property type="match status" value="1"/>
</dbReference>
<protein>
    <submittedName>
        <fullName evidence="10">Glycerophosphodiester phosphodiesterase domain-containing protein 1</fullName>
    </submittedName>
</protein>
<comment type="subcellular location">
    <subcellularLocation>
        <location evidence="1">Membrane</location>
    </subcellularLocation>
</comment>
<evidence type="ECO:0000313" key="11">
    <source>
        <dbReference type="Proteomes" id="UP000019335"/>
    </source>
</evidence>
<evidence type="ECO:0000313" key="10">
    <source>
        <dbReference type="EMBL" id="EWM28722.1"/>
    </source>
</evidence>
<dbReference type="InterPro" id="IPR017946">
    <property type="entry name" value="PLC-like_Pdiesterase_TIM-brl"/>
</dbReference>
<organism evidence="10 11">
    <name type="scientific">Nannochloropsis gaditana</name>
    <dbReference type="NCBI Taxonomy" id="72520"/>
    <lineage>
        <taxon>Eukaryota</taxon>
        <taxon>Sar</taxon>
        <taxon>Stramenopiles</taxon>
        <taxon>Ochrophyta</taxon>
        <taxon>Eustigmatophyceae</taxon>
        <taxon>Eustigmatales</taxon>
        <taxon>Monodopsidaceae</taxon>
        <taxon>Nannochloropsis</taxon>
    </lineage>
</organism>
<evidence type="ECO:0000256" key="4">
    <source>
        <dbReference type="ARBA" id="ARBA00022801"/>
    </source>
</evidence>
<reference evidence="10 11" key="1">
    <citation type="journal article" date="2014" name="Mol. Plant">
        <title>Chromosome Scale Genome Assembly and Transcriptome Profiling of Nannochloropsis gaditana in Nitrogen Depletion.</title>
        <authorList>
            <person name="Corteggiani Carpinelli E."/>
            <person name="Telatin A."/>
            <person name="Vitulo N."/>
            <person name="Forcato C."/>
            <person name="D'Angelo M."/>
            <person name="Schiavon R."/>
            <person name="Vezzi A."/>
            <person name="Giacometti G.M."/>
            <person name="Morosinotto T."/>
            <person name="Valle G."/>
        </authorList>
    </citation>
    <scope>NUCLEOTIDE SEQUENCE [LARGE SCALE GENOMIC DNA]</scope>
    <source>
        <strain evidence="10 11">B-31</strain>
    </source>
</reference>
<dbReference type="Gene3D" id="3.20.20.190">
    <property type="entry name" value="Phosphatidylinositol (PI) phosphodiesterase"/>
    <property type="match status" value="1"/>
</dbReference>
<evidence type="ECO:0000256" key="6">
    <source>
        <dbReference type="ARBA" id="ARBA00023098"/>
    </source>
</evidence>
<evidence type="ECO:0000256" key="7">
    <source>
        <dbReference type="ARBA" id="ARBA00023136"/>
    </source>
</evidence>
<gene>
    <name evidence="10" type="ORF">Naga_100002g11</name>
</gene>
<comment type="caution">
    <text evidence="10">The sequence shown here is derived from an EMBL/GenBank/DDBJ whole genome shotgun (WGS) entry which is preliminary data.</text>
</comment>
<proteinExistence type="inferred from homology"/>
<feature type="domain" description="GP-PDE" evidence="9">
    <location>
        <begin position="89"/>
        <end position="395"/>
    </location>
</feature>
<keyword evidence="6" id="KW-0443">Lipid metabolism</keyword>
<dbReference type="InterPro" id="IPR030395">
    <property type="entry name" value="GP_PDE_dom"/>
</dbReference>
<evidence type="ECO:0000256" key="1">
    <source>
        <dbReference type="ARBA" id="ARBA00004370"/>
    </source>
</evidence>
<dbReference type="Proteomes" id="UP000019335">
    <property type="component" value="Chromosome 4"/>
</dbReference>
<feature type="transmembrane region" description="Helical" evidence="8">
    <location>
        <begin position="15"/>
        <end position="36"/>
    </location>
</feature>
<comment type="similarity">
    <text evidence="2">Belongs to the glycerophosphoryl diester phosphodiesterase family.</text>
</comment>
<dbReference type="SUPFAM" id="SSF51695">
    <property type="entry name" value="PLC-like phosphodiesterases"/>
    <property type="match status" value="1"/>
</dbReference>
<keyword evidence="7 8" id="KW-0472">Membrane</keyword>
<accession>W7TRB3</accession>
<dbReference type="GO" id="GO:0046475">
    <property type="term" value="P:glycerophospholipid catabolic process"/>
    <property type="evidence" value="ECO:0007669"/>
    <property type="project" value="TreeGrafter"/>
</dbReference>
<keyword evidence="11" id="KW-1185">Reference proteome</keyword>